<name>A0ABS8DD07_9FIRM</name>
<proteinExistence type="predicted"/>
<evidence type="ECO:0000313" key="2">
    <source>
        <dbReference type="Proteomes" id="UP001299546"/>
    </source>
</evidence>
<comment type="caution">
    <text evidence="1">The sequence shown here is derived from an EMBL/GenBank/DDBJ whole genome shotgun (WGS) entry which is preliminary data.</text>
</comment>
<accession>A0ABS8DD07</accession>
<dbReference type="PANTHER" id="PTHR14136">
    <property type="entry name" value="BTB_POZ DOMAIN-CONTAINING PROTEIN KCTD9"/>
    <property type="match status" value="1"/>
</dbReference>
<dbReference type="InterPro" id="IPR051082">
    <property type="entry name" value="Pentapeptide-BTB/POZ_domain"/>
</dbReference>
<dbReference type="Gene3D" id="2.160.20.80">
    <property type="entry name" value="E3 ubiquitin-protein ligase SopA"/>
    <property type="match status" value="1"/>
</dbReference>
<dbReference type="Pfam" id="PF00805">
    <property type="entry name" value="Pentapeptide"/>
    <property type="match status" value="2"/>
</dbReference>
<dbReference type="PANTHER" id="PTHR14136:SF17">
    <property type="entry name" value="BTB_POZ DOMAIN-CONTAINING PROTEIN KCTD9"/>
    <property type="match status" value="1"/>
</dbReference>
<sequence length="217" mass="24695">MEEHGTERARIWLEDADLSGTAMSGQEFSYGSFIRVCLDGADLSHCCFHNTLFEQCSLRGANLYQADMTGAMLRGADMTGADIRGANLFCAVLEKAKLDDIVWDEHTRFFKQQCPEKGAFIGYKKCCDDRIVELLIPADAKRSSATNTACRCSKAKVMIIKSFDCSEYFDEAWSLADENFVYRKGQWVEVSDFDEDRWNNSTTGIHFWMTREEAVNY</sequence>
<evidence type="ECO:0000313" key="1">
    <source>
        <dbReference type="EMBL" id="MCB7386296.1"/>
    </source>
</evidence>
<dbReference type="RefSeq" id="WP_066732611.1">
    <property type="nucleotide sequence ID" value="NZ_JAJCIQ010000001.1"/>
</dbReference>
<dbReference type="InterPro" id="IPR001646">
    <property type="entry name" value="5peptide_repeat"/>
</dbReference>
<gene>
    <name evidence="1" type="ORF">LIZ65_03255</name>
</gene>
<dbReference type="Proteomes" id="UP001299546">
    <property type="component" value="Unassembled WGS sequence"/>
</dbReference>
<keyword evidence="2" id="KW-1185">Reference proteome</keyword>
<reference evidence="1 2" key="1">
    <citation type="submission" date="2021-10" db="EMBL/GenBank/DDBJ databases">
        <title>Collection of gut derived symbiotic bacterial strains cultured from healthy donors.</title>
        <authorList>
            <person name="Lin H."/>
            <person name="Littmann E."/>
            <person name="Kohout C."/>
            <person name="Pamer E.G."/>
        </authorList>
    </citation>
    <scope>NUCLEOTIDE SEQUENCE [LARGE SCALE GENOMIC DNA]</scope>
    <source>
        <strain evidence="1 2">DFI.1.165</strain>
    </source>
</reference>
<dbReference type="InterPro" id="IPR043919">
    <property type="entry name" value="DUF5758"/>
</dbReference>
<dbReference type="EMBL" id="JAJCIS010000001">
    <property type="protein sequence ID" value="MCB7386296.1"/>
    <property type="molecule type" value="Genomic_DNA"/>
</dbReference>
<protein>
    <submittedName>
        <fullName evidence="1">Pentapeptide repeat-containing protein</fullName>
    </submittedName>
</protein>
<dbReference type="SUPFAM" id="SSF141571">
    <property type="entry name" value="Pentapeptide repeat-like"/>
    <property type="match status" value="1"/>
</dbReference>
<organism evidence="1 2">
    <name type="scientific">Bariatricus massiliensis</name>
    <dbReference type="NCBI Taxonomy" id="1745713"/>
    <lineage>
        <taxon>Bacteria</taxon>
        <taxon>Bacillati</taxon>
        <taxon>Bacillota</taxon>
        <taxon>Clostridia</taxon>
        <taxon>Lachnospirales</taxon>
        <taxon>Lachnospiraceae</taxon>
        <taxon>Bariatricus</taxon>
    </lineage>
</organism>
<dbReference type="Pfam" id="PF19062">
    <property type="entry name" value="DUF5758"/>
    <property type="match status" value="1"/>
</dbReference>